<dbReference type="Pfam" id="PF00139">
    <property type="entry name" value="Lectin_legB"/>
    <property type="match status" value="2"/>
</dbReference>
<dbReference type="Gene3D" id="2.60.120.200">
    <property type="match status" value="2"/>
</dbReference>
<name>A0ABU6TIM5_9FABA</name>
<keyword evidence="2" id="KW-0430">Lectin</keyword>
<evidence type="ECO:0000256" key="3">
    <source>
        <dbReference type="SAM" id="SignalP"/>
    </source>
</evidence>
<dbReference type="PROSITE" id="PS00307">
    <property type="entry name" value="LECTIN_LEGUME_BETA"/>
    <property type="match status" value="2"/>
</dbReference>
<dbReference type="PANTHER" id="PTHR32401">
    <property type="entry name" value="CONCANAVALIN A-LIKE LECTIN FAMILY PROTEIN"/>
    <property type="match status" value="1"/>
</dbReference>
<feature type="chain" id="PRO_5046512341" description="Legume lectin domain-containing protein" evidence="3">
    <location>
        <begin position="25"/>
        <end position="531"/>
    </location>
</feature>
<dbReference type="CDD" id="cd06899">
    <property type="entry name" value="lectin_legume_LecRK_Arcelin_ConA"/>
    <property type="match status" value="2"/>
</dbReference>
<dbReference type="Proteomes" id="UP001341840">
    <property type="component" value="Unassembled WGS sequence"/>
</dbReference>
<proteinExistence type="inferred from homology"/>
<dbReference type="SUPFAM" id="SSF49899">
    <property type="entry name" value="Concanavalin A-like lectins/glucanases"/>
    <property type="match status" value="2"/>
</dbReference>
<reference evidence="5 6" key="1">
    <citation type="journal article" date="2023" name="Plants (Basel)">
        <title>Bridging the Gap: Combining Genomics and Transcriptomics Approaches to Understand Stylosanthes scabra, an Orphan Legume from the Brazilian Caatinga.</title>
        <authorList>
            <person name="Ferreira-Neto J.R.C."/>
            <person name="da Silva M.D."/>
            <person name="Binneck E."/>
            <person name="de Melo N.F."/>
            <person name="da Silva R.H."/>
            <person name="de Melo A.L.T.M."/>
            <person name="Pandolfi V."/>
            <person name="Bustamante F.O."/>
            <person name="Brasileiro-Vidal A.C."/>
            <person name="Benko-Iseppon A.M."/>
        </authorList>
    </citation>
    <scope>NUCLEOTIDE SEQUENCE [LARGE SCALE GENOMIC DNA]</scope>
    <source>
        <tissue evidence="5">Leaves</tissue>
    </source>
</reference>
<comment type="caution">
    <text evidence="5">The sequence shown here is derived from an EMBL/GenBank/DDBJ whole genome shotgun (WGS) entry which is preliminary data.</text>
</comment>
<keyword evidence="3" id="KW-0732">Signal</keyword>
<dbReference type="InterPro" id="IPR001220">
    <property type="entry name" value="Legume_lectin_dom"/>
</dbReference>
<evidence type="ECO:0000256" key="2">
    <source>
        <dbReference type="ARBA" id="ARBA00022734"/>
    </source>
</evidence>
<sequence length="531" mass="57670">MAMPTNPLLSSITIFLVLLNLASASKDSLSFSYNGIDEDDKTDLIFQGDAQMVPVDVVQLTNDDQNSVGRVLYSTEMHLWEKSSAHKLANFETHFSISLAQGSGTPADGLAFFLAPVDTTIPPGAVGNGGLLGLFGPNNAINPTAFQVVAVEFDTYTNDQWDPGYVHIGIDVNSIQSVNTVSWDRREGEILNVVVTYTASTQTLAVVASYRDGQKYQLSSKIDLGEVLPEYVRVGFSAATGGEFQLHTLHSWSFTSALDRNITNNNHNTMVMPTIPLLSSITIFLMLLNLASASKDSLSFSFNDFQQEANSNLILQGDAQILPNVLQLTRTDDNYGNSIGRVLYLAEMHLWEKSSAHKLANFETHFSFSLGEGSGQPADGLAFFLAPVDTTIQPGSVGNGGLLGLFELANALNTSANQVVAVEFDTYTNDWDPSYIHVGIDVNSIQSVNTVNWDRRDGEILNVVVTYTASTKTLAVVANYPDGQKYQLSSQIDLGKVLPEYVRVGLSAATGQEFQAHTLHSWSFTSALVKP</sequence>
<accession>A0ABU6TIM5</accession>
<dbReference type="PANTHER" id="PTHR32401:SF47">
    <property type="entry name" value="LEGUME LECTIN DOMAIN-CONTAINING PROTEIN"/>
    <property type="match status" value="1"/>
</dbReference>
<dbReference type="InterPro" id="IPR019825">
    <property type="entry name" value="Lectin_legB_Mn/Ca_BS"/>
</dbReference>
<dbReference type="EMBL" id="JASCZI010091041">
    <property type="protein sequence ID" value="MED6148611.1"/>
    <property type="molecule type" value="Genomic_DNA"/>
</dbReference>
<gene>
    <name evidence="5" type="ORF">PIB30_054739</name>
</gene>
<evidence type="ECO:0000259" key="4">
    <source>
        <dbReference type="Pfam" id="PF00139"/>
    </source>
</evidence>
<dbReference type="InterPro" id="IPR050258">
    <property type="entry name" value="Leguminous_Lectin"/>
</dbReference>
<dbReference type="InterPro" id="IPR000985">
    <property type="entry name" value="Lectin_LegA_CS"/>
</dbReference>
<dbReference type="InterPro" id="IPR013320">
    <property type="entry name" value="ConA-like_dom_sf"/>
</dbReference>
<evidence type="ECO:0000313" key="5">
    <source>
        <dbReference type="EMBL" id="MED6148611.1"/>
    </source>
</evidence>
<keyword evidence="6" id="KW-1185">Reference proteome</keyword>
<feature type="signal peptide" evidence="3">
    <location>
        <begin position="1"/>
        <end position="24"/>
    </location>
</feature>
<dbReference type="PROSITE" id="PS00308">
    <property type="entry name" value="LECTIN_LEGUME_ALPHA"/>
    <property type="match status" value="2"/>
</dbReference>
<evidence type="ECO:0000256" key="1">
    <source>
        <dbReference type="ARBA" id="ARBA00007606"/>
    </source>
</evidence>
<feature type="domain" description="Legume lectin" evidence="4">
    <location>
        <begin position="28"/>
        <end position="264"/>
    </location>
</feature>
<feature type="domain" description="Legume lectin" evidence="4">
    <location>
        <begin position="297"/>
        <end position="527"/>
    </location>
</feature>
<comment type="similarity">
    <text evidence="1">Belongs to the leguminous lectin family.</text>
</comment>
<evidence type="ECO:0000313" key="6">
    <source>
        <dbReference type="Proteomes" id="UP001341840"/>
    </source>
</evidence>
<organism evidence="5 6">
    <name type="scientific">Stylosanthes scabra</name>
    <dbReference type="NCBI Taxonomy" id="79078"/>
    <lineage>
        <taxon>Eukaryota</taxon>
        <taxon>Viridiplantae</taxon>
        <taxon>Streptophyta</taxon>
        <taxon>Embryophyta</taxon>
        <taxon>Tracheophyta</taxon>
        <taxon>Spermatophyta</taxon>
        <taxon>Magnoliopsida</taxon>
        <taxon>eudicotyledons</taxon>
        <taxon>Gunneridae</taxon>
        <taxon>Pentapetalae</taxon>
        <taxon>rosids</taxon>
        <taxon>fabids</taxon>
        <taxon>Fabales</taxon>
        <taxon>Fabaceae</taxon>
        <taxon>Papilionoideae</taxon>
        <taxon>50 kb inversion clade</taxon>
        <taxon>dalbergioids sensu lato</taxon>
        <taxon>Dalbergieae</taxon>
        <taxon>Pterocarpus clade</taxon>
        <taxon>Stylosanthes</taxon>
    </lineage>
</organism>
<protein>
    <recommendedName>
        <fullName evidence="4">Legume lectin domain-containing protein</fullName>
    </recommendedName>
</protein>